<evidence type="ECO:0000313" key="3">
    <source>
        <dbReference type="Proteomes" id="UP000294359"/>
    </source>
</evidence>
<protein>
    <submittedName>
        <fullName evidence="2">Alpha-ketoglutarate-dependent dioxygenase AlkB</fullName>
    </submittedName>
</protein>
<accession>A0ABX5S8W7</accession>
<name>A0ABX5S8W7_9BURK</name>
<dbReference type="PANTHER" id="PTHR12463">
    <property type="entry name" value="OXYGENASE-RELATED"/>
    <property type="match status" value="1"/>
</dbReference>
<keyword evidence="3" id="KW-1185">Reference proteome</keyword>
<dbReference type="Proteomes" id="UP000294359">
    <property type="component" value="Chromosome"/>
</dbReference>
<feature type="domain" description="Fe2OG dioxygenase" evidence="1">
    <location>
        <begin position="661"/>
        <end position="759"/>
    </location>
</feature>
<dbReference type="Pfam" id="PF13532">
    <property type="entry name" value="2OG-FeII_Oxy_2"/>
    <property type="match status" value="1"/>
</dbReference>
<dbReference type="InterPro" id="IPR027450">
    <property type="entry name" value="AlkB-like"/>
</dbReference>
<dbReference type="InterPro" id="IPR005123">
    <property type="entry name" value="Oxoglu/Fe-dep_dioxygenase_dom"/>
</dbReference>
<proteinExistence type="predicted"/>
<reference evidence="2 3" key="1">
    <citation type="submission" date="2019-03" db="EMBL/GenBank/DDBJ databases">
        <title>Draft Genome Sequences of Six Type Strains of the Genus Massilia.</title>
        <authorList>
            <person name="Miess H."/>
            <person name="Frediansyhah A."/>
            <person name="Gross H."/>
        </authorList>
    </citation>
    <scope>NUCLEOTIDE SEQUENCE [LARGE SCALE GENOMIC DNA]</scope>
    <source>
        <strain evidence="2 3">DSM 17505</strain>
    </source>
</reference>
<dbReference type="InterPro" id="IPR037151">
    <property type="entry name" value="AlkB-like_sf"/>
</dbReference>
<dbReference type="PROSITE" id="PS51471">
    <property type="entry name" value="FE2OG_OXY"/>
    <property type="match status" value="1"/>
</dbReference>
<dbReference type="SUPFAM" id="SSF51197">
    <property type="entry name" value="Clavaminate synthase-like"/>
    <property type="match status" value="1"/>
</dbReference>
<keyword evidence="2" id="KW-0223">Dioxygenase</keyword>
<evidence type="ECO:0000313" key="2">
    <source>
        <dbReference type="EMBL" id="QBQ36813.1"/>
    </source>
</evidence>
<dbReference type="InterPro" id="IPR032857">
    <property type="entry name" value="ALKBH4"/>
</dbReference>
<dbReference type="EMBL" id="CP038026">
    <property type="protein sequence ID" value="QBQ36813.1"/>
    <property type="molecule type" value="Genomic_DNA"/>
</dbReference>
<organism evidence="2 3">
    <name type="scientific">Pseudoduganella plicata</name>
    <dbReference type="NCBI Taxonomy" id="321984"/>
    <lineage>
        <taxon>Bacteria</taxon>
        <taxon>Pseudomonadati</taxon>
        <taxon>Pseudomonadota</taxon>
        <taxon>Betaproteobacteria</taxon>
        <taxon>Burkholderiales</taxon>
        <taxon>Oxalobacteraceae</taxon>
        <taxon>Telluria group</taxon>
        <taxon>Pseudoduganella</taxon>
    </lineage>
</organism>
<gene>
    <name evidence="2" type="ORF">E1742_12025</name>
</gene>
<keyword evidence="2" id="KW-0560">Oxidoreductase</keyword>
<dbReference type="GO" id="GO:0051213">
    <property type="term" value="F:dioxygenase activity"/>
    <property type="evidence" value="ECO:0007669"/>
    <property type="project" value="UniProtKB-KW"/>
</dbReference>
<dbReference type="PANTHER" id="PTHR12463:SF1">
    <property type="entry name" value="2-OXOGLUTARATE AND FE-DEPENDENT OXYGENASE FAMILY PROTEIN"/>
    <property type="match status" value="1"/>
</dbReference>
<dbReference type="Gene3D" id="2.60.120.590">
    <property type="entry name" value="Alpha-ketoglutarate-dependent dioxygenase AlkB-like"/>
    <property type="match status" value="1"/>
</dbReference>
<evidence type="ECO:0000259" key="1">
    <source>
        <dbReference type="PROSITE" id="PS51471"/>
    </source>
</evidence>
<sequence length="767" mass="85817">MCPSQAYADSRKWCNATVEGTDRRAASSKSADPMTSSLNSINAPPLVDELAFGERQSQNQAVQLAIVCDHRRWLQLLADEWWVPATEESGFWLGINQPYKVECGDRIPVVMWIDSRRLPDFEVPINCDDEWRSGMLAEASLRDEGVYWAAPIPLTAIAEFSVATEAERTRLAAMSKGFANLADFDQPLIVKHVAFRETSARHPGVNALRPPAVWNALRGAAAMAVWSVPSTPPWLSTLCRAFASRRILESNAACAWWNEPPWVEAGARTETDSRDLALWRAMIDTFTVHRIREGWNRRDLLGEIIGKAAAEFGGRELFAALEEDTALLLGDQKVIDIADGDRDPLGMALQLVLLRPTADRFETWKTDLPGMQPAVWMTAAALAGLITGYRDLEPRFTGLPEGRYWLALRTWRMQSSSQPALVWPWYDDEDPVWSAEDASLSIRAGGTLLAQRRQNSRGRWYLSDLKDRHVRDAALALVQARQPSLAHPVIRIADGALSWSGEGSVRISNRRIVVKGAITLALSDSLTLNHDIDEEGFKHWISHASIAKQLPDPPQPQTLAPMSQRIMAPRQASLLAEHEDSNVPGLLCVPEFITADEERQLIEAVDRAVWLDDLSRRVQHYGWRYDYKARKLSPGGYLGPLPAWAMPLATRLVAAGLTEEMPDQVIVNEYIGKQGIAAHVDCESCFRGAIVTISLLESWEMIFSHRVSKNKTSVVLERGSAIVMQGEARHEWTHEIRKRLNEKWGKRGRRVSLTFRKANIAGVSEKS</sequence>